<dbReference type="AlphaFoldDB" id="S3UZ00"/>
<gene>
    <name evidence="1" type="ORF">LEP1GSC058_2985</name>
</gene>
<proteinExistence type="predicted"/>
<comment type="caution">
    <text evidence="1">The sequence shown here is derived from an EMBL/GenBank/DDBJ whole genome shotgun (WGS) entry which is preliminary data.</text>
</comment>
<organism evidence="1 2">
    <name type="scientific">Leptospira fainei serovar Hurstbridge str. BUT 6</name>
    <dbReference type="NCBI Taxonomy" id="1193011"/>
    <lineage>
        <taxon>Bacteria</taxon>
        <taxon>Pseudomonadati</taxon>
        <taxon>Spirochaetota</taxon>
        <taxon>Spirochaetia</taxon>
        <taxon>Leptospirales</taxon>
        <taxon>Leptospiraceae</taxon>
        <taxon>Leptospira</taxon>
    </lineage>
</organism>
<dbReference type="STRING" id="1193011.LEP1GSC058_2985"/>
<evidence type="ECO:0000313" key="1">
    <source>
        <dbReference type="EMBL" id="EPG73559.1"/>
    </source>
</evidence>
<evidence type="ECO:0000313" key="2">
    <source>
        <dbReference type="Proteomes" id="UP000014540"/>
    </source>
</evidence>
<reference evidence="1" key="1">
    <citation type="submission" date="2013-04" db="EMBL/GenBank/DDBJ databases">
        <authorList>
            <person name="Harkins D.M."/>
            <person name="Durkin A.S."/>
            <person name="Selengut J.D."/>
            <person name="Sanka R."/>
            <person name="DePew J."/>
            <person name="Purushe J."/>
            <person name="Ahmed A."/>
            <person name="van der Linden H."/>
            <person name="Goris M.G.A."/>
            <person name="Hartskeerl R.A."/>
            <person name="Vinetz J.M."/>
            <person name="Sutton G.G."/>
            <person name="Nelson W.C."/>
            <person name="Fouts D.E."/>
        </authorList>
    </citation>
    <scope>NUCLEOTIDE SEQUENCE [LARGE SCALE GENOMIC DNA]</scope>
    <source>
        <strain evidence="1">BUT 6</strain>
    </source>
</reference>
<accession>S3UZ00</accession>
<dbReference type="EMBL" id="AKWZ02000010">
    <property type="protein sequence ID" value="EPG73559.1"/>
    <property type="molecule type" value="Genomic_DNA"/>
</dbReference>
<dbReference type="Proteomes" id="UP000014540">
    <property type="component" value="Unassembled WGS sequence"/>
</dbReference>
<sequence>MNCYGNVPLVKRGQIGKWIVTGKEPNYSQVRLKRKIRENPEDPRK</sequence>
<keyword evidence="2" id="KW-1185">Reference proteome</keyword>
<protein>
    <submittedName>
        <fullName evidence="1">Uncharacterized protein</fullName>
    </submittedName>
</protein>
<name>S3UZ00_9LEPT</name>